<dbReference type="OrthoDB" id="9810567at2"/>
<evidence type="ECO:0000256" key="4">
    <source>
        <dbReference type="ARBA" id="ARBA00023136"/>
    </source>
</evidence>
<feature type="domain" description="SHS2" evidence="8">
    <location>
        <begin position="15"/>
        <end position="199"/>
    </location>
</feature>
<evidence type="ECO:0000256" key="6">
    <source>
        <dbReference type="HAMAP-Rule" id="MF_02033"/>
    </source>
</evidence>
<comment type="subcellular location">
    <subcellularLocation>
        <location evidence="6">Cell membrane</location>
        <topology evidence="6">Peripheral membrane protein</topology>
        <orientation evidence="6">Cytoplasmic side</orientation>
    </subcellularLocation>
    <text evidence="6">Localizes to the Z ring in an FtsZ-dependent manner. Targeted to the membrane through a conserved C-terminal amphipathic helix.</text>
</comment>
<dbReference type="GO" id="GO:0009898">
    <property type="term" value="C:cytoplasmic side of plasma membrane"/>
    <property type="evidence" value="ECO:0007669"/>
    <property type="project" value="UniProtKB-UniRule"/>
</dbReference>
<keyword evidence="4 6" id="KW-0472">Membrane</keyword>
<dbReference type="GO" id="GO:0032153">
    <property type="term" value="C:cell division site"/>
    <property type="evidence" value="ECO:0007669"/>
    <property type="project" value="UniProtKB-UniRule"/>
</dbReference>
<proteinExistence type="inferred from homology"/>
<dbReference type="InterPro" id="IPR050696">
    <property type="entry name" value="FtsA/MreB"/>
</dbReference>
<comment type="function">
    <text evidence="6 7">Cell division protein that is involved in the assembly of the Z ring. May serve as a membrane anchor for the Z ring.</text>
</comment>
<keyword evidence="2 6" id="KW-1003">Cell membrane</keyword>
<dbReference type="InterPro" id="IPR018181">
    <property type="entry name" value="Heat_shock_70_CS"/>
</dbReference>
<dbReference type="InterPro" id="IPR003494">
    <property type="entry name" value="SHS2_FtsA"/>
</dbReference>
<dbReference type="Proteomes" id="UP000024842">
    <property type="component" value="Unassembled WGS sequence"/>
</dbReference>
<dbReference type="PROSITE" id="PS01036">
    <property type="entry name" value="HSP70_3"/>
    <property type="match status" value="1"/>
</dbReference>
<dbReference type="Pfam" id="PF02491">
    <property type="entry name" value="SHS2_FTSA"/>
    <property type="match status" value="1"/>
</dbReference>
<dbReference type="RefSeq" id="WP_006296042.1">
    <property type="nucleotide sequence ID" value="NZ_BAUP01000058.1"/>
</dbReference>
<protein>
    <recommendedName>
        <fullName evidence="6 7">Cell division protein FtsA</fullName>
    </recommendedName>
</protein>
<keyword evidence="3 6" id="KW-0132">Cell division</keyword>
<evidence type="ECO:0000256" key="2">
    <source>
        <dbReference type="ARBA" id="ARBA00022475"/>
    </source>
</evidence>
<organism evidence="9 10">
    <name type="scientific">Holospora elegans E1</name>
    <dbReference type="NCBI Taxonomy" id="1427503"/>
    <lineage>
        <taxon>Bacteria</taxon>
        <taxon>Pseudomonadati</taxon>
        <taxon>Pseudomonadota</taxon>
        <taxon>Alphaproteobacteria</taxon>
        <taxon>Holosporales</taxon>
        <taxon>Holosporaceae</taxon>
        <taxon>Holospora</taxon>
    </lineage>
</organism>
<dbReference type="PANTHER" id="PTHR32432">
    <property type="entry name" value="CELL DIVISION PROTEIN FTSA-RELATED"/>
    <property type="match status" value="1"/>
</dbReference>
<dbReference type="EMBL" id="BAUP01000058">
    <property type="protein sequence ID" value="GAJ46056.1"/>
    <property type="molecule type" value="Genomic_DNA"/>
</dbReference>
<gene>
    <name evidence="6" type="primary">ftsA</name>
    <name evidence="9" type="ORF">HE1_00377</name>
</gene>
<dbReference type="GO" id="GO:0043093">
    <property type="term" value="P:FtsZ-dependent cytokinesis"/>
    <property type="evidence" value="ECO:0007669"/>
    <property type="project" value="UniProtKB-UniRule"/>
</dbReference>
<dbReference type="NCBIfam" id="TIGR01174">
    <property type="entry name" value="ftsA"/>
    <property type="match status" value="1"/>
</dbReference>
<dbReference type="SUPFAM" id="SSF53067">
    <property type="entry name" value="Actin-like ATPase domain"/>
    <property type="match status" value="2"/>
</dbReference>
<comment type="caution">
    <text evidence="9">The sequence shown here is derived from an EMBL/GenBank/DDBJ whole genome shotgun (WGS) entry which is preliminary data.</text>
</comment>
<dbReference type="HAMAP" id="MF_02033">
    <property type="entry name" value="FtsA"/>
    <property type="match status" value="1"/>
</dbReference>
<evidence type="ECO:0000256" key="1">
    <source>
        <dbReference type="ARBA" id="ARBA00007381"/>
    </source>
</evidence>
<sequence length="415" mass="46139">MKKFNMPSLLAGRFITGIDLGSSKFCCWTGAWEKEEEIKIIGAGHAASKGIEGGNLVDVGALESQITSAIYEAERQSNVQIHQAVVTLNGHFFYSDYHVLKSPIYEGVVTQKLLDHLWSRFLSRHQDHLPLHFIPLEFCVDDQDRIKDPRGMSGANLMCYCHVVWVHKGRFNTLVECLKRCQIQISGLLLGLYSSGLACLTPDEQELGATVVDMGAQSTGMGFFFQGRLVGSKIVKLGGDHITQDIARGCETPIQHAERIKVLYGAALPTLNDHKEMIPMASLGGGDTLGQTARSFLINIIQARSEEICRMMKTKMDEMHATHPFSCQRIVLTGGGSQLPGIRELVAQVLERPVRIAKSYPLKQAPRICGEFSAVSGTFFYQEAFNDFQRSALSSFIPSYRSKSFWSRLNALFKK</sequence>
<evidence type="ECO:0000313" key="9">
    <source>
        <dbReference type="EMBL" id="GAJ46056.1"/>
    </source>
</evidence>
<dbReference type="Gene3D" id="3.30.420.40">
    <property type="match status" value="2"/>
</dbReference>
<dbReference type="PIRSF" id="PIRSF003101">
    <property type="entry name" value="FtsA"/>
    <property type="match status" value="1"/>
</dbReference>
<dbReference type="Pfam" id="PF14450">
    <property type="entry name" value="FtsA"/>
    <property type="match status" value="1"/>
</dbReference>
<keyword evidence="5 6" id="KW-0131">Cell cycle</keyword>
<keyword evidence="10" id="KW-1185">Reference proteome</keyword>
<evidence type="ECO:0000256" key="3">
    <source>
        <dbReference type="ARBA" id="ARBA00022618"/>
    </source>
</evidence>
<dbReference type="InterPro" id="IPR043129">
    <property type="entry name" value="ATPase_NBD"/>
</dbReference>
<evidence type="ECO:0000256" key="7">
    <source>
        <dbReference type="PIRNR" id="PIRNR003101"/>
    </source>
</evidence>
<dbReference type="AlphaFoldDB" id="A0A023DXF0"/>
<name>A0A023DXF0_9PROT</name>
<comment type="similarity">
    <text evidence="1">Belongs to the heat shock protein 70 family.</text>
</comment>
<dbReference type="CDD" id="cd24048">
    <property type="entry name" value="ASKHA_NBD_FtsA"/>
    <property type="match status" value="1"/>
</dbReference>
<comment type="similarity">
    <text evidence="6 7">Belongs to the FtsA/MreB family.</text>
</comment>
<comment type="subunit">
    <text evidence="6">Self-interacts. Interacts with FtsZ.</text>
</comment>
<dbReference type="Gene3D" id="3.30.1490.110">
    <property type="match status" value="1"/>
</dbReference>
<evidence type="ECO:0000313" key="10">
    <source>
        <dbReference type="Proteomes" id="UP000024842"/>
    </source>
</evidence>
<dbReference type="SMART" id="SM00842">
    <property type="entry name" value="FtsA"/>
    <property type="match status" value="1"/>
</dbReference>
<evidence type="ECO:0000259" key="8">
    <source>
        <dbReference type="SMART" id="SM00842"/>
    </source>
</evidence>
<evidence type="ECO:0000256" key="5">
    <source>
        <dbReference type="ARBA" id="ARBA00023306"/>
    </source>
</evidence>
<reference evidence="9 10" key="1">
    <citation type="journal article" date="2014" name="FEMS Microbiol. Lett.">
        <title>Draft genome sequences of three Holospora species (Holospora obtusa, Holospora undulata, and Holospora elegans), endonuclear symbiotic bacteria of the ciliate Paramecium caudatum.</title>
        <authorList>
            <person name="Dohra H."/>
            <person name="Tanaka K."/>
            <person name="Suzuki T."/>
            <person name="Fujishima M."/>
            <person name="Suzuki H."/>
        </authorList>
    </citation>
    <scope>NUCLEOTIDE SEQUENCE [LARGE SCALE GENOMIC DNA]</scope>
    <source>
        <strain evidence="9 10">E1</strain>
    </source>
</reference>
<dbReference type="PANTHER" id="PTHR32432:SF4">
    <property type="entry name" value="CELL DIVISION PROTEIN FTSA"/>
    <property type="match status" value="1"/>
</dbReference>
<dbReference type="STRING" id="1427503.HE1_00377"/>
<accession>A0A023DXF0</accession>
<dbReference type="InterPro" id="IPR020823">
    <property type="entry name" value="Cell_div_FtsA"/>
</dbReference>